<dbReference type="CDD" id="cd01335">
    <property type="entry name" value="Radical_SAM"/>
    <property type="match status" value="1"/>
</dbReference>
<evidence type="ECO:0000256" key="11">
    <source>
        <dbReference type="ARBA" id="ARBA00048697"/>
    </source>
</evidence>
<keyword evidence="8 12" id="KW-0342">GTP-binding</keyword>
<keyword evidence="3 12" id="KW-0949">S-adenosyl-L-methionine</keyword>
<organism evidence="14 15">
    <name type="scientific">Blastopirellula marina DSM 3645</name>
    <dbReference type="NCBI Taxonomy" id="314230"/>
    <lineage>
        <taxon>Bacteria</taxon>
        <taxon>Pseudomonadati</taxon>
        <taxon>Planctomycetota</taxon>
        <taxon>Planctomycetia</taxon>
        <taxon>Pirellulales</taxon>
        <taxon>Pirellulaceae</taxon>
        <taxon>Blastopirellula</taxon>
    </lineage>
</organism>
<evidence type="ECO:0000256" key="10">
    <source>
        <dbReference type="ARBA" id="ARBA00023239"/>
    </source>
</evidence>
<feature type="binding site" evidence="12">
    <location>
        <position position="32"/>
    </location>
    <ligand>
        <name>S-adenosyl-L-methionine</name>
        <dbReference type="ChEBI" id="CHEBI:59789"/>
    </ligand>
</feature>
<dbReference type="UniPathway" id="UPA00344"/>
<dbReference type="SFLD" id="SFLDG01386">
    <property type="entry name" value="main_SPASM_domain-containing"/>
    <property type="match status" value="1"/>
</dbReference>
<evidence type="ECO:0000313" key="15">
    <source>
        <dbReference type="Proteomes" id="UP000004358"/>
    </source>
</evidence>
<dbReference type="PANTHER" id="PTHR22960:SF0">
    <property type="entry name" value="MOLYBDENUM COFACTOR BIOSYNTHESIS PROTEIN 1"/>
    <property type="match status" value="1"/>
</dbReference>
<dbReference type="InterPro" id="IPR013483">
    <property type="entry name" value="MoaA"/>
</dbReference>
<dbReference type="CDD" id="cd21117">
    <property type="entry name" value="Twitch_MoaA"/>
    <property type="match status" value="1"/>
</dbReference>
<dbReference type="STRING" id="314230.DSM3645_01751"/>
<dbReference type="RefSeq" id="WP_002653946.1">
    <property type="nucleotide sequence ID" value="NZ_CH672377.1"/>
</dbReference>
<comment type="cofactor">
    <cofactor evidence="12">
        <name>[4Fe-4S] cluster</name>
        <dbReference type="ChEBI" id="CHEBI:49883"/>
    </cofactor>
    <text evidence="12">Binds 2 [4Fe-4S] clusters. Binds 1 [4Fe-4S] cluster coordinated with 3 cysteines and an exchangeable S-adenosyl-L-methionine and 1 [4Fe-4S] cluster coordinated with 3 cysteines and the GTP-derived substrate.</text>
</comment>
<feature type="binding site" evidence="12">
    <location>
        <position position="26"/>
    </location>
    <ligand>
        <name>[4Fe-4S] cluster</name>
        <dbReference type="ChEBI" id="CHEBI:49883"/>
        <label>1</label>
        <note>4Fe-4S-S-AdoMet</note>
    </ligand>
</feature>
<dbReference type="SFLD" id="SFLDG01383">
    <property type="entry name" value="cyclic_pyranopterin_phosphate"/>
    <property type="match status" value="1"/>
</dbReference>
<evidence type="ECO:0000259" key="13">
    <source>
        <dbReference type="PROSITE" id="PS51918"/>
    </source>
</evidence>
<feature type="binding site" evidence="12">
    <location>
        <position position="19"/>
    </location>
    <ligand>
        <name>GTP</name>
        <dbReference type="ChEBI" id="CHEBI:37565"/>
    </ligand>
</feature>
<comment type="caution">
    <text evidence="14">The sequence shown here is derived from an EMBL/GenBank/DDBJ whole genome shotgun (WGS) entry which is preliminary data.</text>
</comment>
<comment type="function">
    <text evidence="12">Catalyzes the cyclization of GTP to (8S)-3',8-cyclo-7,8-dihydroguanosine 5'-triphosphate.</text>
</comment>
<dbReference type="GO" id="GO:0006777">
    <property type="term" value="P:Mo-molybdopterin cofactor biosynthetic process"/>
    <property type="evidence" value="ECO:0007669"/>
    <property type="project" value="UniProtKB-UniRule"/>
</dbReference>
<dbReference type="GO" id="GO:0061798">
    <property type="term" value="F:GTP 3',8'-cyclase activity"/>
    <property type="evidence" value="ECO:0007669"/>
    <property type="project" value="UniProtKB-UniRule"/>
</dbReference>
<comment type="similarity">
    <text evidence="12">Belongs to the radical SAM superfamily. MoaA family.</text>
</comment>
<feature type="binding site" evidence="12">
    <location>
        <position position="100"/>
    </location>
    <ligand>
        <name>GTP</name>
        <dbReference type="ChEBI" id="CHEBI:37565"/>
    </ligand>
</feature>
<dbReference type="PROSITE" id="PS01305">
    <property type="entry name" value="MOAA_NIFB_PQQE"/>
    <property type="match status" value="1"/>
</dbReference>
<dbReference type="SFLD" id="SFLDS00029">
    <property type="entry name" value="Radical_SAM"/>
    <property type="match status" value="1"/>
</dbReference>
<feature type="binding site" evidence="12">
    <location>
        <position position="195"/>
    </location>
    <ligand>
        <name>S-adenosyl-L-methionine</name>
        <dbReference type="ChEBI" id="CHEBI:59789"/>
    </ligand>
</feature>
<feature type="binding site" evidence="12">
    <location>
        <position position="69"/>
    </location>
    <ligand>
        <name>GTP</name>
        <dbReference type="ChEBI" id="CHEBI:37565"/>
    </ligand>
</feature>
<feature type="binding site" evidence="12">
    <location>
        <position position="73"/>
    </location>
    <ligand>
        <name>S-adenosyl-L-methionine</name>
        <dbReference type="ChEBI" id="CHEBI:59789"/>
    </ligand>
</feature>
<dbReference type="SMART" id="SM00729">
    <property type="entry name" value="Elp3"/>
    <property type="match status" value="1"/>
</dbReference>
<evidence type="ECO:0000256" key="6">
    <source>
        <dbReference type="ARBA" id="ARBA00023004"/>
    </source>
</evidence>
<protein>
    <recommendedName>
        <fullName evidence="1 12">GTP 3',8-cyclase</fullName>
        <ecNumber evidence="1 12">4.1.99.22</ecNumber>
    </recommendedName>
    <alternativeName>
        <fullName evidence="12">Molybdenum cofactor biosynthesis protein A</fullName>
    </alternativeName>
</protein>
<keyword evidence="10 12" id="KW-0456">Lyase</keyword>
<feature type="binding site" evidence="12">
    <location>
        <begin position="265"/>
        <end position="267"/>
    </location>
    <ligand>
        <name>GTP</name>
        <dbReference type="ChEBI" id="CHEBI:37565"/>
    </ligand>
</feature>
<dbReference type="InterPro" id="IPR040064">
    <property type="entry name" value="MoaA-like"/>
</dbReference>
<dbReference type="GO" id="GO:0046872">
    <property type="term" value="F:metal ion binding"/>
    <property type="evidence" value="ECO:0007669"/>
    <property type="project" value="UniProtKB-KW"/>
</dbReference>
<keyword evidence="4 12" id="KW-0479">Metal-binding</keyword>
<feature type="binding site" evidence="12">
    <location>
        <position position="263"/>
    </location>
    <ligand>
        <name>[4Fe-4S] cluster</name>
        <dbReference type="ChEBI" id="CHEBI:49883"/>
        <label>2</label>
        <note>4Fe-4S-substrate</note>
    </ligand>
</feature>
<dbReference type="SFLD" id="SFLDG01067">
    <property type="entry name" value="SPASM/twitch_domain_containing"/>
    <property type="match status" value="1"/>
</dbReference>
<dbReference type="eggNOG" id="COG2896">
    <property type="taxonomic scope" value="Bacteria"/>
</dbReference>
<dbReference type="EC" id="4.1.99.22" evidence="1 12"/>
<evidence type="ECO:0000256" key="8">
    <source>
        <dbReference type="ARBA" id="ARBA00023134"/>
    </source>
</evidence>
<evidence type="ECO:0000256" key="7">
    <source>
        <dbReference type="ARBA" id="ARBA00023014"/>
    </source>
</evidence>
<keyword evidence="2 12" id="KW-0004">4Fe-4S</keyword>
<feature type="domain" description="Radical SAM core" evidence="13">
    <location>
        <begin position="10"/>
        <end position="236"/>
    </location>
</feature>
<feature type="binding site" evidence="12">
    <location>
        <position position="33"/>
    </location>
    <ligand>
        <name>[4Fe-4S] cluster</name>
        <dbReference type="ChEBI" id="CHEBI:49883"/>
        <label>1</label>
        <note>4Fe-4S-S-AdoMet</note>
    </ligand>
</feature>
<dbReference type="OrthoDB" id="9763993at2"/>
<comment type="caution">
    <text evidence="12">Lacks conserved residue(s) required for the propagation of feature annotation.</text>
</comment>
<evidence type="ECO:0000256" key="4">
    <source>
        <dbReference type="ARBA" id="ARBA00022723"/>
    </source>
</evidence>
<evidence type="ECO:0000256" key="1">
    <source>
        <dbReference type="ARBA" id="ARBA00012167"/>
    </source>
</evidence>
<dbReference type="InterPro" id="IPR006638">
    <property type="entry name" value="Elp3/MiaA/NifB-like_rSAM"/>
</dbReference>
<evidence type="ECO:0000256" key="5">
    <source>
        <dbReference type="ARBA" id="ARBA00022741"/>
    </source>
</evidence>
<evidence type="ECO:0000256" key="2">
    <source>
        <dbReference type="ARBA" id="ARBA00022485"/>
    </source>
</evidence>
<comment type="subunit">
    <text evidence="12">Monomer and homodimer.</text>
</comment>
<keyword evidence="7 12" id="KW-0411">Iron-sulfur</keyword>
<evidence type="ECO:0000256" key="12">
    <source>
        <dbReference type="HAMAP-Rule" id="MF_01225"/>
    </source>
</evidence>
<keyword evidence="5 12" id="KW-0547">Nucleotide-binding</keyword>
<keyword evidence="6 12" id="KW-0408">Iron</keyword>
<feature type="binding site" evidence="12">
    <location>
        <position position="124"/>
    </location>
    <ligand>
        <name>S-adenosyl-L-methionine</name>
        <dbReference type="ChEBI" id="CHEBI:59789"/>
    </ligand>
</feature>
<dbReference type="Proteomes" id="UP000004358">
    <property type="component" value="Unassembled WGS sequence"/>
</dbReference>
<dbReference type="InterPro" id="IPR058240">
    <property type="entry name" value="rSAM_sf"/>
</dbReference>
<dbReference type="PROSITE" id="PS51918">
    <property type="entry name" value="RADICAL_SAM"/>
    <property type="match status" value="1"/>
</dbReference>
<dbReference type="InterPro" id="IPR000385">
    <property type="entry name" value="MoaA_NifB_PqqE_Fe-S-bd_CS"/>
</dbReference>
<keyword evidence="9 12" id="KW-0501">Molybdenum cofactor biosynthesis</keyword>
<dbReference type="EMBL" id="AANZ01000056">
    <property type="protein sequence ID" value="EAQ76872.1"/>
    <property type="molecule type" value="Genomic_DNA"/>
</dbReference>
<comment type="pathway">
    <text evidence="12">Cofactor biosynthesis; molybdopterin biosynthesis.</text>
</comment>
<comment type="catalytic activity">
    <reaction evidence="11 12">
        <text>GTP + AH2 + S-adenosyl-L-methionine = (8S)-3',8-cyclo-7,8-dihydroguanosine 5'-triphosphate + 5'-deoxyadenosine + L-methionine + A + H(+)</text>
        <dbReference type="Rhea" id="RHEA:49576"/>
        <dbReference type="ChEBI" id="CHEBI:13193"/>
        <dbReference type="ChEBI" id="CHEBI:15378"/>
        <dbReference type="ChEBI" id="CHEBI:17319"/>
        <dbReference type="ChEBI" id="CHEBI:17499"/>
        <dbReference type="ChEBI" id="CHEBI:37565"/>
        <dbReference type="ChEBI" id="CHEBI:57844"/>
        <dbReference type="ChEBI" id="CHEBI:59789"/>
        <dbReference type="ChEBI" id="CHEBI:131766"/>
        <dbReference type="EC" id="4.1.99.22"/>
    </reaction>
</comment>
<accession>A4A2Z3</accession>
<sequence>MTPQTPLADRFGRVHTSLRISVTDRCNIRCFYCMPLENVQFKPRAELLTFEEIERVARLAVSLGVRKFRLTGGEPLVRAQLHELIQRLAAIPGVEDLALTTNGVLLADQAAALHDAGLRRLNVSLDGLSEEMFRRITRRQGVDRVLQGIAAAQAVGFQGIRLNAVSIRGLTESEIVPLARFSREHDLELRFIEFMPLDADKNWGEAQVLSGAEVREVISRDVAELSPACRADLSQPAVDYEYADSPARVGFINSVTEPFCGDCNRLRITAEGQLRNCLFSTAEWDVRALLRSGATDEVVAKLFHDCTSAKRRGHGSDDQGFADTQRAMYQIGG</sequence>
<dbReference type="HAMAP" id="MF_01225_B">
    <property type="entry name" value="MoaA_B"/>
    <property type="match status" value="1"/>
</dbReference>
<dbReference type="SUPFAM" id="SSF102114">
    <property type="entry name" value="Radical SAM enzymes"/>
    <property type="match status" value="1"/>
</dbReference>
<evidence type="ECO:0000313" key="14">
    <source>
        <dbReference type="EMBL" id="EAQ76872.1"/>
    </source>
</evidence>
<dbReference type="InterPro" id="IPR007197">
    <property type="entry name" value="rSAM"/>
</dbReference>
<dbReference type="InterPro" id="IPR050105">
    <property type="entry name" value="MoCo_biosynth_MoaA/MoaC"/>
</dbReference>
<dbReference type="GO" id="GO:0061799">
    <property type="term" value="F:cyclic pyranopterin monophosphate synthase activity"/>
    <property type="evidence" value="ECO:0007669"/>
    <property type="project" value="TreeGrafter"/>
</dbReference>
<dbReference type="GO" id="GO:0005525">
    <property type="term" value="F:GTP binding"/>
    <property type="evidence" value="ECO:0007669"/>
    <property type="project" value="UniProtKB-UniRule"/>
</dbReference>
<feature type="binding site" evidence="12">
    <location>
        <position position="277"/>
    </location>
    <ligand>
        <name>[4Fe-4S] cluster</name>
        <dbReference type="ChEBI" id="CHEBI:49883"/>
        <label>2</label>
        <note>4Fe-4S-substrate</note>
    </ligand>
</feature>
<dbReference type="InterPro" id="IPR013785">
    <property type="entry name" value="Aldolase_TIM"/>
</dbReference>
<dbReference type="GO" id="GO:1904047">
    <property type="term" value="F:S-adenosyl-L-methionine binding"/>
    <property type="evidence" value="ECO:0007669"/>
    <property type="project" value="UniProtKB-UniRule"/>
</dbReference>
<feature type="binding site" evidence="12">
    <location>
        <position position="30"/>
    </location>
    <ligand>
        <name>[4Fe-4S] cluster</name>
        <dbReference type="ChEBI" id="CHEBI:49883"/>
        <label>1</label>
        <note>4Fe-4S-S-AdoMet</note>
    </ligand>
</feature>
<gene>
    <name evidence="12" type="primary">moaA</name>
    <name evidence="14" type="ORF">DSM3645_01751</name>
</gene>
<reference evidence="14 15" key="1">
    <citation type="submission" date="2006-02" db="EMBL/GenBank/DDBJ databases">
        <authorList>
            <person name="Amann R."/>
            <person name="Ferriera S."/>
            <person name="Johnson J."/>
            <person name="Kravitz S."/>
            <person name="Halpern A."/>
            <person name="Remington K."/>
            <person name="Beeson K."/>
            <person name="Tran B."/>
            <person name="Rogers Y.-H."/>
            <person name="Friedman R."/>
            <person name="Venter J.C."/>
        </authorList>
    </citation>
    <scope>NUCLEOTIDE SEQUENCE [LARGE SCALE GENOMIC DNA]</scope>
    <source>
        <strain evidence="14 15">DSM 3645</strain>
    </source>
</reference>
<dbReference type="Pfam" id="PF06463">
    <property type="entry name" value="Mob_synth_C"/>
    <property type="match status" value="1"/>
</dbReference>
<dbReference type="HOGENOM" id="CLU_009273_0_1_0"/>
<dbReference type="InterPro" id="IPR010505">
    <property type="entry name" value="MoaA_twitch"/>
</dbReference>
<dbReference type="NCBIfam" id="TIGR02666">
    <property type="entry name" value="moaA"/>
    <property type="match status" value="1"/>
</dbReference>
<dbReference type="GO" id="GO:0051539">
    <property type="term" value="F:4 iron, 4 sulfur cluster binding"/>
    <property type="evidence" value="ECO:0007669"/>
    <property type="project" value="UniProtKB-UniRule"/>
</dbReference>
<proteinExistence type="inferred from homology"/>
<evidence type="ECO:0000256" key="9">
    <source>
        <dbReference type="ARBA" id="ARBA00023150"/>
    </source>
</evidence>
<dbReference type="Pfam" id="PF04055">
    <property type="entry name" value="Radical_SAM"/>
    <property type="match status" value="1"/>
</dbReference>
<name>A4A2Z3_9BACT</name>
<dbReference type="PANTHER" id="PTHR22960">
    <property type="entry name" value="MOLYBDOPTERIN COFACTOR SYNTHESIS PROTEIN A"/>
    <property type="match status" value="1"/>
</dbReference>
<feature type="binding site" evidence="12">
    <location>
        <position position="260"/>
    </location>
    <ligand>
        <name>[4Fe-4S] cluster</name>
        <dbReference type="ChEBI" id="CHEBI:49883"/>
        <label>2</label>
        <note>4Fe-4S-substrate</note>
    </ligand>
</feature>
<dbReference type="Gene3D" id="3.20.20.70">
    <property type="entry name" value="Aldolase class I"/>
    <property type="match status" value="1"/>
</dbReference>
<evidence type="ECO:0000256" key="3">
    <source>
        <dbReference type="ARBA" id="ARBA00022691"/>
    </source>
</evidence>
<dbReference type="AlphaFoldDB" id="A4A2Z3"/>